<dbReference type="EMBL" id="CAEQ01001186">
    <property type="protein sequence ID" value="CCD13562.1"/>
    <property type="molecule type" value="Genomic_DNA"/>
</dbReference>
<sequence length="246" mass="26142">MFPAGTPIGPAAVFPTAVQKRPIVVQQQQRVVPAFTQALGMSQMVQPFVQPAPSVLPSTTASVQRVKASSPLVGGATVAPTGYVQLLAPVQNIDGSTSYQLVMMPANQLAQAAGTPAQVAQNPGAAAKVSQQLQPQQQQAIQYVWKAPNAKIQPQQMVRSPQLVAPQYASIAGQTQGFALVSPAGQQQCVMAVNANQVYQLQQTYPRQQMQPQPSPGRPVIFTGQHPQQQVLATPVMQSTTSLMPF</sequence>
<dbReference type="AlphaFoldDB" id="F9W8M8"/>
<protein>
    <submittedName>
        <fullName evidence="1">WGS project CAEQ00000000 data, annotated contig 1750</fullName>
    </submittedName>
</protein>
<comment type="caution">
    <text evidence="1">The sequence shown here is derived from an EMBL/GenBank/DDBJ whole genome shotgun (WGS) entry which is preliminary data.</text>
</comment>
<reference evidence="1 2" key="2">
    <citation type="journal article" date="2012" name="Proc. Natl. Acad. Sci. U.S.A.">
        <title>Antigenic diversity is generated by distinct evolutionary mechanisms in African trypanosome species.</title>
        <authorList>
            <person name="Jackson A.P."/>
            <person name="Berry A."/>
            <person name="Aslett M."/>
            <person name="Allison H.C."/>
            <person name="Burton P."/>
            <person name="Vavrova-Anderson J."/>
            <person name="Brown R."/>
            <person name="Browne H."/>
            <person name="Corton N."/>
            <person name="Hauser H."/>
            <person name="Gamble J."/>
            <person name="Gilderthorp R."/>
            <person name="Marcello L."/>
            <person name="McQuillan J."/>
            <person name="Otto T.D."/>
            <person name="Quail M.A."/>
            <person name="Sanders M.J."/>
            <person name="van Tonder A."/>
            <person name="Ginger M.L."/>
            <person name="Field M.C."/>
            <person name="Barry J.D."/>
            <person name="Hertz-Fowler C."/>
            <person name="Berriman M."/>
        </authorList>
    </citation>
    <scope>NUCLEOTIDE SEQUENCE [LARGE SCALE GENOMIC DNA]</scope>
    <source>
        <strain evidence="1 2">IL3000</strain>
    </source>
</reference>
<gene>
    <name evidence="1" type="ORF">TCIL3000_0_43040</name>
</gene>
<organism evidence="1 2">
    <name type="scientific">Trypanosoma congolense (strain IL3000)</name>
    <dbReference type="NCBI Taxonomy" id="1068625"/>
    <lineage>
        <taxon>Eukaryota</taxon>
        <taxon>Discoba</taxon>
        <taxon>Euglenozoa</taxon>
        <taxon>Kinetoplastea</taxon>
        <taxon>Metakinetoplastina</taxon>
        <taxon>Trypanosomatida</taxon>
        <taxon>Trypanosomatidae</taxon>
        <taxon>Trypanosoma</taxon>
        <taxon>Nannomonas</taxon>
    </lineage>
</organism>
<name>F9W8M8_TRYCI</name>
<proteinExistence type="predicted"/>
<evidence type="ECO:0000313" key="1">
    <source>
        <dbReference type="EMBL" id="CCD13562.1"/>
    </source>
</evidence>
<dbReference type="VEuPathDB" id="TriTrypDB:TcIL3000_0_43040"/>
<dbReference type="Proteomes" id="UP000000702">
    <property type="component" value="Unassembled WGS sequence"/>
</dbReference>
<reference evidence="2" key="1">
    <citation type="submission" date="2011-07" db="EMBL/GenBank/DDBJ databases">
        <title>Divergent evolution of antigenic variation in African trypanosomes.</title>
        <authorList>
            <person name="Jackson A.P."/>
            <person name="Berry A."/>
            <person name="Allison H.C."/>
            <person name="Burton P."/>
            <person name="Anderson J."/>
            <person name="Aslett M."/>
            <person name="Brown R."/>
            <person name="Corton N."/>
            <person name="Harris D."/>
            <person name="Hauser H."/>
            <person name="Gamble J."/>
            <person name="Gilderthorp R."/>
            <person name="McQuillan J."/>
            <person name="Quail M.A."/>
            <person name="Sanders M."/>
            <person name="Van Tonder A."/>
            <person name="Ginger M.L."/>
            <person name="Donelson J.E."/>
            <person name="Field M.C."/>
            <person name="Barry J.D."/>
            <person name="Berriman M."/>
            <person name="Hertz-Fowler C."/>
        </authorList>
    </citation>
    <scope>NUCLEOTIDE SEQUENCE [LARGE SCALE GENOMIC DNA]</scope>
    <source>
        <strain evidence="2">IL3000</strain>
    </source>
</reference>
<accession>F9W8M8</accession>
<evidence type="ECO:0000313" key="2">
    <source>
        <dbReference type="Proteomes" id="UP000000702"/>
    </source>
</evidence>
<keyword evidence="2" id="KW-1185">Reference proteome</keyword>